<dbReference type="EMBL" id="UYYG01000104">
    <property type="protein sequence ID" value="VDN53127.1"/>
    <property type="molecule type" value="Genomic_DNA"/>
</dbReference>
<evidence type="ECO:0000256" key="3">
    <source>
        <dbReference type="PROSITE-ProRule" id="PRU00175"/>
    </source>
</evidence>
<dbReference type="Gene3D" id="3.30.40.10">
    <property type="entry name" value="Zinc/RING finger domain, C3HC4 (zinc finger)"/>
    <property type="match status" value="1"/>
</dbReference>
<evidence type="ECO:0000313" key="7">
    <source>
        <dbReference type="Proteomes" id="UP000274756"/>
    </source>
</evidence>
<dbReference type="Proteomes" id="UP000274756">
    <property type="component" value="Unassembled WGS sequence"/>
</dbReference>
<dbReference type="PANTHER" id="PTHR46171">
    <property type="entry name" value="GH10160P"/>
    <property type="match status" value="1"/>
</dbReference>
<evidence type="ECO:0000256" key="2">
    <source>
        <dbReference type="ARBA" id="ARBA00022833"/>
    </source>
</evidence>
<protein>
    <submittedName>
        <fullName evidence="8">RING-type domain-containing protein</fullName>
    </submittedName>
</protein>
<evidence type="ECO:0000259" key="4">
    <source>
        <dbReference type="PROSITE" id="PS50089"/>
    </source>
</evidence>
<proteinExistence type="predicted"/>
<dbReference type="GO" id="GO:0061630">
    <property type="term" value="F:ubiquitin protein ligase activity"/>
    <property type="evidence" value="ECO:0007669"/>
    <property type="project" value="TreeGrafter"/>
</dbReference>
<organism evidence="6 8">
    <name type="scientific">Dracunculus medinensis</name>
    <name type="common">Guinea worm</name>
    <dbReference type="NCBI Taxonomy" id="318479"/>
    <lineage>
        <taxon>Eukaryota</taxon>
        <taxon>Metazoa</taxon>
        <taxon>Ecdysozoa</taxon>
        <taxon>Nematoda</taxon>
        <taxon>Chromadorea</taxon>
        <taxon>Rhabditida</taxon>
        <taxon>Spirurina</taxon>
        <taxon>Dracunculoidea</taxon>
        <taxon>Dracunculidae</taxon>
        <taxon>Dracunculus</taxon>
    </lineage>
</organism>
<dbReference type="InterPro" id="IPR001841">
    <property type="entry name" value="Znf_RING"/>
</dbReference>
<name>A0A0N4UNB3_DRAME</name>
<dbReference type="Proteomes" id="UP000038040">
    <property type="component" value="Unplaced"/>
</dbReference>
<evidence type="ECO:0000313" key="6">
    <source>
        <dbReference type="Proteomes" id="UP000038040"/>
    </source>
</evidence>
<keyword evidence="2" id="KW-0862">Zinc</keyword>
<dbReference type="SMART" id="SM00184">
    <property type="entry name" value="RING"/>
    <property type="match status" value="1"/>
</dbReference>
<dbReference type="PROSITE" id="PS50089">
    <property type="entry name" value="ZF_RING_2"/>
    <property type="match status" value="1"/>
</dbReference>
<dbReference type="STRING" id="318479.A0A0N4UNB3"/>
<gene>
    <name evidence="5" type="ORF">DME_LOCUS3100</name>
</gene>
<dbReference type="AlphaFoldDB" id="A0A0N4UNB3"/>
<dbReference type="GO" id="GO:0008270">
    <property type="term" value="F:zinc ion binding"/>
    <property type="evidence" value="ECO:0007669"/>
    <property type="project" value="UniProtKB-KW"/>
</dbReference>
<dbReference type="PANTHER" id="PTHR46171:SF3">
    <property type="entry name" value="GH10160P"/>
    <property type="match status" value="1"/>
</dbReference>
<feature type="domain" description="RING-type" evidence="4">
    <location>
        <begin position="27"/>
        <end position="68"/>
    </location>
</feature>
<evidence type="ECO:0000313" key="5">
    <source>
        <dbReference type="EMBL" id="VDN53127.1"/>
    </source>
</evidence>
<reference evidence="5 7" key="2">
    <citation type="submission" date="2018-11" db="EMBL/GenBank/DDBJ databases">
        <authorList>
            <consortium name="Pathogen Informatics"/>
        </authorList>
    </citation>
    <scope>NUCLEOTIDE SEQUENCE [LARGE SCALE GENOMIC DNA]</scope>
</reference>
<dbReference type="WBParaSite" id="DME_0000938901-mRNA-1">
    <property type="protein sequence ID" value="DME_0000938901-mRNA-1"/>
    <property type="gene ID" value="DME_0000938901"/>
</dbReference>
<evidence type="ECO:0000313" key="8">
    <source>
        <dbReference type="WBParaSite" id="DME_0000938901-mRNA-1"/>
    </source>
</evidence>
<dbReference type="OrthoDB" id="5823472at2759"/>
<dbReference type="Pfam" id="PF13639">
    <property type="entry name" value="zf-RING_2"/>
    <property type="match status" value="1"/>
</dbReference>
<evidence type="ECO:0000256" key="1">
    <source>
        <dbReference type="ARBA" id="ARBA00022771"/>
    </source>
</evidence>
<dbReference type="GO" id="GO:0016567">
    <property type="term" value="P:protein ubiquitination"/>
    <property type="evidence" value="ECO:0007669"/>
    <property type="project" value="TreeGrafter"/>
</dbReference>
<sequence>MFFSRNEIDQLKSYRLSDPSLLTEKLCVICQCDFEKKEQIRVLPCDHHYHVKCVDKWLRTNRTCPICRQSAASDNSDNSSTATATATATLTGSSSLSHIAVQGEDGAGIIRLNNKIIDNCREFLSSKSL</sequence>
<keyword evidence="1 3" id="KW-0479">Metal-binding</keyword>
<dbReference type="SUPFAM" id="SSF57850">
    <property type="entry name" value="RING/U-box"/>
    <property type="match status" value="1"/>
</dbReference>
<accession>A0A0N4UNB3</accession>
<keyword evidence="1 3" id="KW-0863">Zinc-finger</keyword>
<reference evidence="8" key="1">
    <citation type="submission" date="2017-02" db="UniProtKB">
        <authorList>
            <consortium name="WormBaseParasite"/>
        </authorList>
    </citation>
    <scope>IDENTIFICATION</scope>
</reference>
<dbReference type="InterPro" id="IPR013083">
    <property type="entry name" value="Znf_RING/FYVE/PHD"/>
</dbReference>
<keyword evidence="7" id="KW-1185">Reference proteome</keyword>